<dbReference type="Pfam" id="PF12739">
    <property type="entry name" value="TRAPPC-Trs85"/>
    <property type="match status" value="1"/>
</dbReference>
<dbReference type="EnsemblPlants" id="LPERR03G31020.1">
    <property type="protein sequence ID" value="LPERR03G31020.1"/>
    <property type="gene ID" value="LPERR03G31020"/>
</dbReference>
<dbReference type="Gramene" id="LPERR03G31020.1">
    <property type="protein sequence ID" value="LPERR03G31020.1"/>
    <property type="gene ID" value="LPERR03G31020"/>
</dbReference>
<evidence type="ECO:0000313" key="4">
    <source>
        <dbReference type="Proteomes" id="UP000032180"/>
    </source>
</evidence>
<evidence type="ECO:0000313" key="3">
    <source>
        <dbReference type="EnsemblPlants" id="LPERR03G31020.2"/>
    </source>
</evidence>
<feature type="domain" description="TPPC8 C-terminal Ig-like" evidence="1">
    <location>
        <begin position="973"/>
        <end position="1100"/>
    </location>
</feature>
<dbReference type="PANTHER" id="PTHR12975">
    <property type="entry name" value="TRANSPORT PROTEIN TRAPP"/>
    <property type="match status" value="1"/>
</dbReference>
<evidence type="ECO:0000259" key="2">
    <source>
        <dbReference type="Pfam" id="PF24545"/>
    </source>
</evidence>
<dbReference type="HOGENOM" id="CLU_005525_0_0_1"/>
<proteinExistence type="predicted"/>
<accession>A0A0D9VZX7</accession>
<protein>
    <recommendedName>
        <fullName evidence="5">Trafficking protein particle complex subunit 8</fullName>
    </recommendedName>
</protein>
<dbReference type="EnsemblPlants" id="LPERR03G31020.2">
    <property type="protein sequence ID" value="LPERR03G31020.2"/>
    <property type="gene ID" value="LPERR03G31020"/>
</dbReference>
<reference evidence="3" key="3">
    <citation type="submission" date="2015-04" db="UniProtKB">
        <authorList>
            <consortium name="EnsemblPlants"/>
        </authorList>
    </citation>
    <scope>IDENTIFICATION</scope>
</reference>
<dbReference type="Gramene" id="LPERR03G31020.2">
    <property type="protein sequence ID" value="LPERR03G31020.2"/>
    <property type="gene ID" value="LPERR03G31020"/>
</dbReference>
<keyword evidence="4" id="KW-1185">Reference proteome</keyword>
<dbReference type="InterPro" id="IPR011990">
    <property type="entry name" value="TPR-like_helical_dom_sf"/>
</dbReference>
<dbReference type="GO" id="GO:1990072">
    <property type="term" value="C:TRAPPIII protein complex"/>
    <property type="evidence" value="ECO:0007669"/>
    <property type="project" value="TreeGrafter"/>
</dbReference>
<dbReference type="PANTHER" id="PTHR12975:SF6">
    <property type="entry name" value="TRAFFICKING PROTEIN PARTICLE COMPLEX SUBUNIT 8"/>
    <property type="match status" value="1"/>
</dbReference>
<dbReference type="Proteomes" id="UP000032180">
    <property type="component" value="Chromosome 3"/>
</dbReference>
<dbReference type="InterPro" id="IPR057651">
    <property type="entry name" value="Ig_TPPC8_C"/>
</dbReference>
<reference evidence="3 4" key="2">
    <citation type="submission" date="2013-12" db="EMBL/GenBank/DDBJ databases">
        <authorList>
            <person name="Yu Y."/>
            <person name="Lee S."/>
            <person name="de Baynast K."/>
            <person name="Wissotski M."/>
            <person name="Liu L."/>
            <person name="Talag J."/>
            <person name="Goicoechea J."/>
            <person name="Angelova A."/>
            <person name="Jetty R."/>
            <person name="Kudrna D."/>
            <person name="Golser W."/>
            <person name="Rivera L."/>
            <person name="Zhang J."/>
            <person name="Wing R."/>
        </authorList>
    </citation>
    <scope>NUCLEOTIDE SEQUENCE</scope>
</reference>
<name>A0A0D9VZX7_9ORYZ</name>
<organism evidence="3 4">
    <name type="scientific">Leersia perrieri</name>
    <dbReference type="NCBI Taxonomy" id="77586"/>
    <lineage>
        <taxon>Eukaryota</taxon>
        <taxon>Viridiplantae</taxon>
        <taxon>Streptophyta</taxon>
        <taxon>Embryophyta</taxon>
        <taxon>Tracheophyta</taxon>
        <taxon>Spermatophyta</taxon>
        <taxon>Magnoliopsida</taxon>
        <taxon>Liliopsida</taxon>
        <taxon>Poales</taxon>
        <taxon>Poaceae</taxon>
        <taxon>BOP clade</taxon>
        <taxon>Oryzoideae</taxon>
        <taxon>Oryzeae</taxon>
        <taxon>Oryzinae</taxon>
        <taxon>Leersia</taxon>
    </lineage>
</organism>
<dbReference type="SUPFAM" id="SSF48452">
    <property type="entry name" value="TPR-like"/>
    <property type="match status" value="1"/>
</dbReference>
<dbReference type="InterPro" id="IPR024420">
    <property type="entry name" value="TRAPP_III_complex_Trs85"/>
</dbReference>
<dbReference type="AlphaFoldDB" id="A0A0D9VZX7"/>
<dbReference type="eggNOG" id="KOG1938">
    <property type="taxonomic scope" value="Eukaryota"/>
</dbReference>
<feature type="domain" description="TPPC8 first Ig-like" evidence="2">
    <location>
        <begin position="500"/>
        <end position="573"/>
    </location>
</feature>
<dbReference type="InterPro" id="IPR058541">
    <property type="entry name" value="Ig_TPPC8_1st"/>
</dbReference>
<sequence>MDPLRSYLGRLLLEEITPVVMVLTTPLAEAACRKSGLSVVDMLSPFSLFKKIDVPVRTASDQPYRLQMFKIRMVYASDVRKQDHEVADERIKPVVSEANESALPDLLSDPPQLEDVLSKPEAELCPLWIKKFNRALMRTLSFSEHETFDHPVACLLVVSSKDNEPISKFVDLFNTNQLPSLLNEGIMDPQILKHYVILHDQQDGPQEKAMNILAEMKSTLGLNDCKLLCINSSTEADGVDAENSWLPYKSYGLHNQEGSCWLNTDDLNEIKDFMQDLASNHIIPYMEQKIRVLNQQQEMSGLCYFMLDQSRKDAEYCMDSAFSTYLRIGSSGQRNATRCGLWWAEMLKTRGQYREASSVYYRVSNEEPSLHSAVLLEQAACCYLLSKPPMLRKYGFHLVLAGNSYYISDQKQHAVRTYRNALFVYKQHPWSYINDHVHFNVGRWYGVLGIFDVAIKHLLESMGKKFDVYKLQLPVINMPSLRVIYEDHRTYASEADVNVSESIWQELEEEMIPSSSVVRTNWLEKSPDLRKYKDSCVCVVGEPVKVSIELRNPLQIPVAVSCISLICQHSTSLDASENSVLTTGAGEDIASTKPAISTFEDDGNNFTVSKLDIVLQGSETRSGLPKLTGCIDHLPTNVFAGDLRLLKLNLRNHSEYAVKVYVVIHVDNTHVHGPWIMVDMSKNIKMKISHPRFIIPDDLSKVDLEFPQCLRKHGQSEINTVSTKRTQEDSKVLLFSFSQDIKIQGGATFSCPIWFHAATPGNFSLYISLYYEMESPSDMTYRTLRMHYNIEIFPSLDVSFSIRMCSSRLQEYIVRMDVLNRTPSESFVLNQLSCNDSKWAISTLPLCGSVSSVETVPANQAVSCFFKIKDLGTNSCKETENSSCTSDMLLSRDGGTEEFDISRSPITDFHYQERYQQGRLAKGPCDLLDFILISKAVGGNHSKSEADIQLLSHHVCHCSALDQSPVWWFMEGPRTVIHDFSKSYCEANIQLVIHNSGQHNISVRVVTFDSVPDKSQTVNVLDSNSNQSGWYDVSLENDIKAISTAKGTHYQKQPSESIPPYVWCSLSCAQVDLKPDTSAKVPLKVCIFMPGTYNFSNYQLHWKVHSSAVGQVDENERSGGGQGHPFYVTVLQDAQ</sequence>
<dbReference type="Pfam" id="PF24545">
    <property type="entry name" value="Ig_TPPC8_1st"/>
    <property type="match status" value="1"/>
</dbReference>
<dbReference type="Pfam" id="PF24542">
    <property type="entry name" value="Ig_TPPC8_C"/>
    <property type="match status" value="1"/>
</dbReference>
<reference evidence="3 4" key="1">
    <citation type="submission" date="2012-08" db="EMBL/GenBank/DDBJ databases">
        <title>Oryza genome evolution.</title>
        <authorList>
            <person name="Wing R.A."/>
        </authorList>
    </citation>
    <scope>NUCLEOTIDE SEQUENCE</scope>
</reference>
<evidence type="ECO:0008006" key="5">
    <source>
        <dbReference type="Google" id="ProtNLM"/>
    </source>
</evidence>
<evidence type="ECO:0000259" key="1">
    <source>
        <dbReference type="Pfam" id="PF24542"/>
    </source>
</evidence>
<dbReference type="STRING" id="77586.A0A0D9VZX7"/>